<gene>
    <name evidence="2" type="primary">RvY_02508-1</name>
    <name evidence="2" type="synonym">RvY_02508.1</name>
    <name evidence="2" type="ORF">RvY_02508</name>
</gene>
<accession>A0A1D1UJZ7</accession>
<feature type="region of interest" description="Disordered" evidence="1">
    <location>
        <begin position="52"/>
        <end position="78"/>
    </location>
</feature>
<evidence type="ECO:0000313" key="2">
    <source>
        <dbReference type="EMBL" id="GAU90029.1"/>
    </source>
</evidence>
<evidence type="ECO:0000256" key="1">
    <source>
        <dbReference type="SAM" id="MobiDB-lite"/>
    </source>
</evidence>
<proteinExistence type="predicted"/>
<dbReference type="EMBL" id="BDGG01000001">
    <property type="protein sequence ID" value="GAU90029.1"/>
    <property type="molecule type" value="Genomic_DNA"/>
</dbReference>
<keyword evidence="3" id="KW-1185">Reference proteome</keyword>
<dbReference type="AlphaFoldDB" id="A0A1D1UJZ7"/>
<dbReference type="Proteomes" id="UP000186922">
    <property type="component" value="Unassembled WGS sequence"/>
</dbReference>
<organism evidence="2 3">
    <name type="scientific">Ramazzottius varieornatus</name>
    <name type="common">Water bear</name>
    <name type="synonym">Tardigrade</name>
    <dbReference type="NCBI Taxonomy" id="947166"/>
    <lineage>
        <taxon>Eukaryota</taxon>
        <taxon>Metazoa</taxon>
        <taxon>Ecdysozoa</taxon>
        <taxon>Tardigrada</taxon>
        <taxon>Eutardigrada</taxon>
        <taxon>Parachela</taxon>
        <taxon>Hypsibioidea</taxon>
        <taxon>Ramazzottiidae</taxon>
        <taxon>Ramazzottius</taxon>
    </lineage>
</organism>
<feature type="compositionally biased region" description="Polar residues" evidence="1">
    <location>
        <begin position="60"/>
        <end position="78"/>
    </location>
</feature>
<sequence length="78" mass="8578">MDDTFDLMDHGGYGQLGIAGCRDVFPRTLDVYLENSALLLNVVFSIEPEGQKKLRKVPSLQPQTPSTGSPPRNSNCIK</sequence>
<protein>
    <submittedName>
        <fullName evidence="2">Uncharacterized protein</fullName>
    </submittedName>
</protein>
<evidence type="ECO:0000313" key="3">
    <source>
        <dbReference type="Proteomes" id="UP000186922"/>
    </source>
</evidence>
<comment type="caution">
    <text evidence="2">The sequence shown here is derived from an EMBL/GenBank/DDBJ whole genome shotgun (WGS) entry which is preliminary data.</text>
</comment>
<reference evidence="2 3" key="1">
    <citation type="journal article" date="2016" name="Nat. Commun.">
        <title>Extremotolerant tardigrade genome and improved radiotolerance of human cultured cells by tardigrade-unique protein.</title>
        <authorList>
            <person name="Hashimoto T."/>
            <person name="Horikawa D.D."/>
            <person name="Saito Y."/>
            <person name="Kuwahara H."/>
            <person name="Kozuka-Hata H."/>
            <person name="Shin-I T."/>
            <person name="Minakuchi Y."/>
            <person name="Ohishi K."/>
            <person name="Motoyama A."/>
            <person name="Aizu T."/>
            <person name="Enomoto A."/>
            <person name="Kondo K."/>
            <person name="Tanaka S."/>
            <person name="Hara Y."/>
            <person name="Koshikawa S."/>
            <person name="Sagara H."/>
            <person name="Miura T."/>
            <person name="Yokobori S."/>
            <person name="Miyagawa K."/>
            <person name="Suzuki Y."/>
            <person name="Kubo T."/>
            <person name="Oyama M."/>
            <person name="Kohara Y."/>
            <person name="Fujiyama A."/>
            <person name="Arakawa K."/>
            <person name="Katayama T."/>
            <person name="Toyoda A."/>
            <person name="Kunieda T."/>
        </authorList>
    </citation>
    <scope>NUCLEOTIDE SEQUENCE [LARGE SCALE GENOMIC DNA]</scope>
    <source>
        <strain evidence="2 3">YOKOZUNA-1</strain>
    </source>
</reference>
<name>A0A1D1UJZ7_RAMVA</name>